<feature type="non-terminal residue" evidence="1">
    <location>
        <position position="1"/>
    </location>
</feature>
<organism evidence="1">
    <name type="scientific">Nothobranchius rachovii</name>
    <name type="common">bluefin notho</name>
    <dbReference type="NCBI Taxonomy" id="451742"/>
    <lineage>
        <taxon>Eukaryota</taxon>
        <taxon>Metazoa</taxon>
        <taxon>Chordata</taxon>
        <taxon>Craniata</taxon>
        <taxon>Vertebrata</taxon>
        <taxon>Euteleostomi</taxon>
        <taxon>Actinopterygii</taxon>
        <taxon>Neopterygii</taxon>
        <taxon>Teleostei</taxon>
        <taxon>Neoteleostei</taxon>
        <taxon>Acanthomorphata</taxon>
        <taxon>Ovalentaria</taxon>
        <taxon>Atherinomorphae</taxon>
        <taxon>Cyprinodontiformes</taxon>
        <taxon>Nothobranchiidae</taxon>
        <taxon>Nothobranchius</taxon>
    </lineage>
</organism>
<reference evidence="1" key="2">
    <citation type="submission" date="2016-06" db="EMBL/GenBank/DDBJ databases">
        <title>The genome of a short-lived fish provides insights into sex chromosome evolution and the genetic control of aging.</title>
        <authorList>
            <person name="Reichwald K."/>
            <person name="Felder M."/>
            <person name="Petzold A."/>
            <person name="Koch P."/>
            <person name="Groth M."/>
            <person name="Platzer M."/>
        </authorList>
    </citation>
    <scope>NUCLEOTIDE SEQUENCE</scope>
    <source>
        <tissue evidence="1">Brain</tissue>
    </source>
</reference>
<reference evidence="1" key="1">
    <citation type="submission" date="2016-05" db="EMBL/GenBank/DDBJ databases">
        <authorList>
            <person name="Lavstsen T."/>
            <person name="Jespersen J.S."/>
        </authorList>
    </citation>
    <scope>NUCLEOTIDE SEQUENCE</scope>
    <source>
        <tissue evidence="1">Brain</tissue>
    </source>
</reference>
<sequence>KCYIAVICVLTSEKVKMIVSNQIESVHDAPPTLRLLKGTFSGSDLSASAFVVNQETLI</sequence>
<protein>
    <submittedName>
        <fullName evidence="1">Myosin IG</fullName>
    </submittedName>
</protein>
<accession>A0A1A8NBB8</accession>
<gene>
    <name evidence="1" type="primary">MYO1G</name>
</gene>
<dbReference type="EMBL" id="HAEH01001176">
    <property type="protein sequence ID" value="SBR66375.1"/>
    <property type="molecule type" value="Transcribed_RNA"/>
</dbReference>
<name>A0A1A8NBB8_9TELE</name>
<dbReference type="AlphaFoldDB" id="A0A1A8NBB8"/>
<evidence type="ECO:0000313" key="1">
    <source>
        <dbReference type="EMBL" id="SBR66375.1"/>
    </source>
</evidence>
<proteinExistence type="predicted"/>